<accession>A0A6G0Q6P6</accession>
<evidence type="ECO:0000313" key="1">
    <source>
        <dbReference type="EMBL" id="KAE9272668.1"/>
    </source>
</evidence>
<proteinExistence type="predicted"/>
<sequence length="118" mass="13423">MPVAEFPESDQIEMFLRGPEATLNTTGIVSFENARVADQYASKYTGFGAHERKISASFDMEASGSNSDAFVKITKTRVWYDKNQEDLPELKRELDKLMNATVETLVKIISKRTWARQK</sequence>
<organism evidence="1 2">
    <name type="scientific">Phytophthora fragariae</name>
    <dbReference type="NCBI Taxonomy" id="53985"/>
    <lineage>
        <taxon>Eukaryota</taxon>
        <taxon>Sar</taxon>
        <taxon>Stramenopiles</taxon>
        <taxon>Oomycota</taxon>
        <taxon>Peronosporomycetes</taxon>
        <taxon>Peronosporales</taxon>
        <taxon>Peronosporaceae</taxon>
        <taxon>Phytophthora</taxon>
    </lineage>
</organism>
<dbReference type="EMBL" id="QXFY01005347">
    <property type="protein sequence ID" value="KAE9272668.1"/>
    <property type="molecule type" value="Genomic_DNA"/>
</dbReference>
<reference evidence="1 2" key="1">
    <citation type="submission" date="2018-09" db="EMBL/GenBank/DDBJ databases">
        <title>Genomic investigation of the strawberry pathogen Phytophthora fragariae indicates pathogenicity is determined by transcriptional variation in three key races.</title>
        <authorList>
            <person name="Adams T.M."/>
            <person name="Armitage A.D."/>
            <person name="Sobczyk M.K."/>
            <person name="Bates H.J."/>
            <person name="Dunwell J.M."/>
            <person name="Nellist C.F."/>
            <person name="Harrison R.J."/>
        </authorList>
    </citation>
    <scope>NUCLEOTIDE SEQUENCE [LARGE SCALE GENOMIC DNA]</scope>
    <source>
        <strain evidence="1 2">NOV-77</strain>
    </source>
</reference>
<dbReference type="Proteomes" id="UP000486351">
    <property type="component" value="Unassembled WGS sequence"/>
</dbReference>
<gene>
    <name evidence="1" type="ORF">PF008_g30044</name>
</gene>
<name>A0A6G0Q6P6_9STRA</name>
<comment type="caution">
    <text evidence="1">The sequence shown here is derived from an EMBL/GenBank/DDBJ whole genome shotgun (WGS) entry which is preliminary data.</text>
</comment>
<dbReference type="AlphaFoldDB" id="A0A6G0Q6P6"/>
<evidence type="ECO:0000313" key="2">
    <source>
        <dbReference type="Proteomes" id="UP000486351"/>
    </source>
</evidence>
<protein>
    <submittedName>
        <fullName evidence="1">Uncharacterized protein</fullName>
    </submittedName>
</protein>